<protein>
    <recommendedName>
        <fullName evidence="6">Sulfate adenylyltransferase subunit 1</fullName>
        <ecNumber evidence="6">2.7.7.4</ecNumber>
    </recommendedName>
    <alternativeName>
        <fullName evidence="6">ATP-sulfurylase large subunit</fullName>
    </alternativeName>
    <alternativeName>
        <fullName evidence="6">Sulfate adenylate transferase</fullName>
        <shortName evidence="6">SAT</shortName>
    </alternativeName>
</protein>
<dbReference type="CDD" id="cd04095">
    <property type="entry name" value="CysN_NoDQ_III"/>
    <property type="match status" value="1"/>
</dbReference>
<proteinExistence type="inferred from homology"/>
<dbReference type="SUPFAM" id="SSF50465">
    <property type="entry name" value="EF-Tu/eEF-1alpha/eIF2-gamma C-terminal domain"/>
    <property type="match status" value="1"/>
</dbReference>
<reference evidence="9" key="1">
    <citation type="submission" date="2021-03" db="EMBL/GenBank/DDBJ databases">
        <title>Acanthopleuribacteraceae sp. M133.</title>
        <authorList>
            <person name="Wang G."/>
        </authorList>
    </citation>
    <scope>NUCLEOTIDE SEQUENCE</scope>
    <source>
        <strain evidence="9">M133</strain>
    </source>
</reference>
<comment type="function">
    <text evidence="6">With CysD forms the ATP sulfurylase (ATPS) that catalyzes the adenylation of sulfate producing adenosine 5'-phosphosulfate (APS) and diphosphate, the first enzymatic step in sulfur assimilation pathway. APS synthesis involves the formation of a high-energy phosphoric-sulfuric acid anhydride bond driven by GTP hydrolysis by CysN coupled to ATP hydrolysis by CysD.</text>
</comment>
<dbReference type="Gene3D" id="2.40.30.10">
    <property type="entry name" value="Translation factors"/>
    <property type="match status" value="2"/>
</dbReference>
<dbReference type="PROSITE" id="PS51722">
    <property type="entry name" value="G_TR_2"/>
    <property type="match status" value="1"/>
</dbReference>
<dbReference type="Proteomes" id="UP000663929">
    <property type="component" value="Chromosome"/>
</dbReference>
<dbReference type="GO" id="GO:0005524">
    <property type="term" value="F:ATP binding"/>
    <property type="evidence" value="ECO:0007669"/>
    <property type="project" value="UniProtKB-KW"/>
</dbReference>
<dbReference type="InterPro" id="IPR044139">
    <property type="entry name" value="CysN_NoDQ_III"/>
</dbReference>
<feature type="binding site" evidence="6">
    <location>
        <begin position="98"/>
        <end position="102"/>
    </location>
    <ligand>
        <name>GTP</name>
        <dbReference type="ChEBI" id="CHEBI:37565"/>
    </ligand>
</feature>
<dbReference type="SUPFAM" id="SSF50447">
    <property type="entry name" value="Translation proteins"/>
    <property type="match status" value="1"/>
</dbReference>
<dbReference type="InterPro" id="IPR059117">
    <property type="entry name" value="APS_kinase_dom"/>
</dbReference>
<dbReference type="NCBIfam" id="TIGR02034">
    <property type="entry name" value="CysN"/>
    <property type="match status" value="1"/>
</dbReference>
<dbReference type="AlphaFoldDB" id="A0A8A4TVI0"/>
<organism evidence="9 10">
    <name type="scientific">Sulfidibacter corallicola</name>
    <dbReference type="NCBI Taxonomy" id="2818388"/>
    <lineage>
        <taxon>Bacteria</taxon>
        <taxon>Pseudomonadati</taxon>
        <taxon>Acidobacteriota</taxon>
        <taxon>Holophagae</taxon>
        <taxon>Acanthopleuribacterales</taxon>
        <taxon>Acanthopleuribacteraceae</taxon>
        <taxon>Sulfidibacter</taxon>
    </lineage>
</organism>
<evidence type="ECO:0000256" key="3">
    <source>
        <dbReference type="ARBA" id="ARBA00022741"/>
    </source>
</evidence>
<comment type="catalytic activity">
    <reaction evidence="6">
        <text>sulfate + ATP + H(+) = adenosine 5'-phosphosulfate + diphosphate</text>
        <dbReference type="Rhea" id="RHEA:18133"/>
        <dbReference type="ChEBI" id="CHEBI:15378"/>
        <dbReference type="ChEBI" id="CHEBI:16189"/>
        <dbReference type="ChEBI" id="CHEBI:30616"/>
        <dbReference type="ChEBI" id="CHEBI:33019"/>
        <dbReference type="ChEBI" id="CHEBI:58243"/>
        <dbReference type="EC" id="2.7.7.4"/>
    </reaction>
</comment>
<dbReference type="PRINTS" id="PR00315">
    <property type="entry name" value="ELONGATNFCT"/>
</dbReference>
<keyword evidence="2 6" id="KW-0548">Nucleotidyltransferase</keyword>
<dbReference type="InterPro" id="IPR009001">
    <property type="entry name" value="Transl_elong_EF1A/Init_IF2_C"/>
</dbReference>
<dbReference type="GO" id="GO:0070814">
    <property type="term" value="P:hydrogen sulfide biosynthetic process"/>
    <property type="evidence" value="ECO:0007669"/>
    <property type="project" value="UniProtKB-UniRule"/>
</dbReference>
<dbReference type="Gene3D" id="3.40.50.300">
    <property type="entry name" value="P-loop containing nucleotide triphosphate hydrolases"/>
    <property type="match status" value="2"/>
</dbReference>
<dbReference type="SUPFAM" id="SSF52540">
    <property type="entry name" value="P-loop containing nucleoside triphosphate hydrolases"/>
    <property type="match status" value="2"/>
</dbReference>
<dbReference type="InterPro" id="IPR050100">
    <property type="entry name" value="TRAFAC_GTPase_members"/>
</dbReference>
<evidence type="ECO:0000259" key="8">
    <source>
        <dbReference type="PROSITE" id="PS51722"/>
    </source>
</evidence>
<dbReference type="KEGG" id="scor:J3U87_13780"/>
<feature type="region of interest" description="Disordered" evidence="7">
    <location>
        <begin position="423"/>
        <end position="445"/>
    </location>
</feature>
<dbReference type="InterPro" id="IPR054696">
    <property type="entry name" value="GTP-eEF1A_C"/>
</dbReference>
<name>A0A8A4TVI0_SULCO</name>
<dbReference type="GO" id="GO:0000103">
    <property type="term" value="P:sulfate assimilation"/>
    <property type="evidence" value="ECO:0007669"/>
    <property type="project" value="UniProtKB-UniRule"/>
</dbReference>
<dbReference type="InterPro" id="IPR004161">
    <property type="entry name" value="EFTu-like_2"/>
</dbReference>
<evidence type="ECO:0000313" key="10">
    <source>
        <dbReference type="Proteomes" id="UP000663929"/>
    </source>
</evidence>
<dbReference type="GO" id="GO:0003924">
    <property type="term" value="F:GTPase activity"/>
    <property type="evidence" value="ECO:0007669"/>
    <property type="project" value="InterPro"/>
</dbReference>
<keyword evidence="1 6" id="KW-0808">Transferase</keyword>
<dbReference type="UniPathway" id="UPA00140">
    <property type="reaction ID" value="UER00204"/>
</dbReference>
<evidence type="ECO:0000256" key="6">
    <source>
        <dbReference type="HAMAP-Rule" id="MF_00062"/>
    </source>
</evidence>
<dbReference type="GO" id="GO:0005525">
    <property type="term" value="F:GTP binding"/>
    <property type="evidence" value="ECO:0007669"/>
    <property type="project" value="UniProtKB-UniRule"/>
</dbReference>
<dbReference type="Pfam" id="PF00009">
    <property type="entry name" value="GTP_EFTU"/>
    <property type="match status" value="1"/>
</dbReference>
<comment type="pathway">
    <text evidence="6">Sulfur metabolism; hydrogen sulfide biosynthesis; sulfite from sulfate: step 1/3.</text>
</comment>
<comment type="subunit">
    <text evidence="6">Heterodimer composed of CysD, the smaller subunit, and CysN.</text>
</comment>
<sequence>MTIDTFLREQETQELLRFSTAGSVDDGKSTLIGRLLHDSQSLCEDHLAALEARKPNDRDQLDWALLTDGLKAEREQGITIDVAYRFFATPRRKFIIADTPGHEQYTRNMATGASTADLSIVLIDARHGVRTQSKRHAFIAALLQTPHLVVAVNKMDLVDFDRAVYERIRADFDRFTDQLGIARPKYVPISALRGDNVVQKSEATPWYEGGSLLEILESVPVTGSRNLEDLRFPVQYVSRPHADFRGYSGQIVSGVLRKGDELEVQPSRRRSRVTSIVTYDGELEEAFAPMSVTVTLADELDISRGAVLFHPSHAPQAERHLEAMVVWMDETPLRPNGAYLLKHTSQTTRVVVDDLIYKVDVNRVETTTGENLQLNEIGRLRLTTFKPLFFDAYQSNRATGSFILIDEQTNLTVAAGMIAEPEATTRESREASAADGERHVSETDRARRLGQRPLTLWLTGPVAAGQPALARRIERALFDRGALPLVLQSTTERPVSSGRLAADATLLNSAGLIAICATDLRQATDANLTRDRIGRHRLIEIVLEAPIEWCAKRDREGQYQRAAEDADFPLPGVNGPLEPPAHPDLRLPMNELTEQQALDRILAFLDGRGLIPKALSADSREATP</sequence>
<dbReference type="EMBL" id="CP071793">
    <property type="protein sequence ID" value="QTD53520.1"/>
    <property type="molecule type" value="Genomic_DNA"/>
</dbReference>
<dbReference type="InterPro" id="IPR011779">
    <property type="entry name" value="SO4_adenylTrfase_lsu"/>
</dbReference>
<keyword evidence="4 6" id="KW-0067">ATP-binding</keyword>
<comment type="similarity">
    <text evidence="6">Belongs to the TRAFAC class translation factor GTPase superfamily. Classic translation factor GTPase family. CysN/NodQ subfamily.</text>
</comment>
<dbReference type="HAMAP" id="MF_00062">
    <property type="entry name" value="Sulf_adenylyltr_sub1"/>
    <property type="match status" value="1"/>
</dbReference>
<evidence type="ECO:0000256" key="4">
    <source>
        <dbReference type="ARBA" id="ARBA00022840"/>
    </source>
</evidence>
<dbReference type="RefSeq" id="WP_237383622.1">
    <property type="nucleotide sequence ID" value="NZ_CP071793.1"/>
</dbReference>
<dbReference type="InterPro" id="IPR044138">
    <property type="entry name" value="CysN_II"/>
</dbReference>
<evidence type="ECO:0000256" key="7">
    <source>
        <dbReference type="SAM" id="MobiDB-lite"/>
    </source>
</evidence>
<dbReference type="Pfam" id="PF22594">
    <property type="entry name" value="GTP-eEF1A_C"/>
    <property type="match status" value="1"/>
</dbReference>
<dbReference type="CDD" id="cd03695">
    <property type="entry name" value="CysN_NodQ_II"/>
    <property type="match status" value="1"/>
</dbReference>
<feature type="binding site" evidence="6">
    <location>
        <begin position="153"/>
        <end position="156"/>
    </location>
    <ligand>
        <name>GTP</name>
        <dbReference type="ChEBI" id="CHEBI:37565"/>
    </ligand>
</feature>
<dbReference type="NCBIfam" id="NF004035">
    <property type="entry name" value="PRK05506.1"/>
    <property type="match status" value="1"/>
</dbReference>
<dbReference type="NCBIfam" id="NF003478">
    <property type="entry name" value="PRK05124.1"/>
    <property type="match status" value="1"/>
</dbReference>
<dbReference type="PROSITE" id="PS00301">
    <property type="entry name" value="G_TR_1"/>
    <property type="match status" value="1"/>
</dbReference>
<evidence type="ECO:0000313" key="9">
    <source>
        <dbReference type="EMBL" id="QTD53520.1"/>
    </source>
</evidence>
<dbReference type="InterPro" id="IPR031157">
    <property type="entry name" value="G_TR_CS"/>
</dbReference>
<dbReference type="GO" id="GO:0004781">
    <property type="term" value="F:sulfate adenylyltransferase (ATP) activity"/>
    <property type="evidence" value="ECO:0007669"/>
    <property type="project" value="UniProtKB-UniRule"/>
</dbReference>
<dbReference type="InterPro" id="IPR009000">
    <property type="entry name" value="Transl_B-barrel_sf"/>
</dbReference>
<dbReference type="CDD" id="cd04166">
    <property type="entry name" value="CysN_ATPS"/>
    <property type="match status" value="1"/>
</dbReference>
<keyword evidence="10" id="KW-1185">Reference proteome</keyword>
<dbReference type="InterPro" id="IPR027417">
    <property type="entry name" value="P-loop_NTPase"/>
</dbReference>
<dbReference type="Pfam" id="PF01583">
    <property type="entry name" value="APS_kinase"/>
    <property type="match status" value="1"/>
</dbReference>
<dbReference type="InterPro" id="IPR000795">
    <property type="entry name" value="T_Tr_GTP-bd_dom"/>
</dbReference>
<evidence type="ECO:0000256" key="2">
    <source>
        <dbReference type="ARBA" id="ARBA00022695"/>
    </source>
</evidence>
<dbReference type="FunFam" id="3.40.50.300:FF:000119">
    <property type="entry name" value="Sulfate adenylyltransferase subunit 1"/>
    <property type="match status" value="1"/>
</dbReference>
<accession>A0A8A4TVI0</accession>
<dbReference type="InterPro" id="IPR041757">
    <property type="entry name" value="CysN_GTP-bd"/>
</dbReference>
<feature type="binding site" evidence="6">
    <location>
        <begin position="22"/>
        <end position="29"/>
    </location>
    <ligand>
        <name>GTP</name>
        <dbReference type="ChEBI" id="CHEBI:37565"/>
    </ligand>
</feature>
<dbReference type="EC" id="2.7.7.4" evidence="6"/>
<keyword evidence="5 6" id="KW-0342">GTP-binding</keyword>
<dbReference type="Pfam" id="PF03144">
    <property type="entry name" value="GTP_EFTU_D2"/>
    <property type="match status" value="1"/>
</dbReference>
<evidence type="ECO:0000256" key="1">
    <source>
        <dbReference type="ARBA" id="ARBA00022679"/>
    </source>
</evidence>
<gene>
    <name evidence="6 9" type="primary">cysN</name>
    <name evidence="9" type="ORF">J3U87_13780</name>
</gene>
<keyword evidence="3 6" id="KW-0547">Nucleotide-binding</keyword>
<feature type="domain" description="Tr-type G" evidence="8">
    <location>
        <begin position="13"/>
        <end position="224"/>
    </location>
</feature>
<evidence type="ECO:0000256" key="5">
    <source>
        <dbReference type="ARBA" id="ARBA00023134"/>
    </source>
</evidence>
<dbReference type="PANTHER" id="PTHR23115">
    <property type="entry name" value="TRANSLATION FACTOR"/>
    <property type="match status" value="1"/>
</dbReference>